<protein>
    <submittedName>
        <fullName evidence="1">Uncharacterized protein</fullName>
    </submittedName>
</protein>
<gene>
    <name evidence="1" type="ORF">NM208_g112</name>
</gene>
<comment type="caution">
    <text evidence="1">The sequence shown here is derived from an EMBL/GenBank/DDBJ whole genome shotgun (WGS) entry which is preliminary data.</text>
</comment>
<proteinExistence type="predicted"/>
<name>A0ACC1T130_9HYPO</name>
<sequence length="583" mass="63847">MLLTQQESDILNHYAQEVRQGPGKFDPSPYANIMVCCTRGVNAADIIRRFLSPDSELTHDDAGVFDKGPRSKKFKVHEAYLDLELERMSIEDRYHGPTTMIANLADAFILLYDDTDRQSFEALYNFNDMMSRFPVQSLSESSRGASKALILNKTGTLIKWIWRRLLEKARHGSSEQQSASSVSQPDEPAIDTTEMDPGPIPKLVVANHSPTGPSLVSREEGEHSMMAPRLAAVAAAFGPLLTLVPQPVEAWLWPFGGYARPSGAVRIAANGSTWLDAVAKSNASGSVSFKGYDVSKPWPGKPMDGWTISATGVDLSKGPDFSHGYLPQAHYQPTIGDDVRVIAPESLYTTKSNLSERGRPVVDVHSSWVFCAWLWFLPSYGNASTANNPKNLEAKADGSCSPWLSDDCIKALEKQASTSYSMNYEPRGVYGSRHICGDIDIPEECSVSYLDDGQPLLDDWGIPLAYLNGSTTWQDGYILDDNQTIEDQHDMWKTITESYRPVLTMFGHYNEDPDAEVDPGFARLSCVKASNGSVAYSSGSDAGTDAGDASDGDKADDEGAATTLHTAPPTIIAFLLLLISWFM</sequence>
<dbReference type="EMBL" id="JANRMS010000005">
    <property type="protein sequence ID" value="KAJ3550221.1"/>
    <property type="molecule type" value="Genomic_DNA"/>
</dbReference>
<evidence type="ECO:0000313" key="1">
    <source>
        <dbReference type="EMBL" id="KAJ3550221.1"/>
    </source>
</evidence>
<reference evidence="1" key="1">
    <citation type="submission" date="2022-08" db="EMBL/GenBank/DDBJ databases">
        <title>Genome Sequence of Fusarium decemcellulare.</title>
        <authorList>
            <person name="Buettner E."/>
        </authorList>
    </citation>
    <scope>NUCLEOTIDE SEQUENCE</scope>
    <source>
        <strain evidence="1">Babe19</strain>
    </source>
</reference>
<dbReference type="Proteomes" id="UP001148629">
    <property type="component" value="Unassembled WGS sequence"/>
</dbReference>
<accession>A0ACC1T130</accession>
<organism evidence="1 2">
    <name type="scientific">Fusarium decemcellulare</name>
    <dbReference type="NCBI Taxonomy" id="57161"/>
    <lineage>
        <taxon>Eukaryota</taxon>
        <taxon>Fungi</taxon>
        <taxon>Dikarya</taxon>
        <taxon>Ascomycota</taxon>
        <taxon>Pezizomycotina</taxon>
        <taxon>Sordariomycetes</taxon>
        <taxon>Hypocreomycetidae</taxon>
        <taxon>Hypocreales</taxon>
        <taxon>Nectriaceae</taxon>
        <taxon>Fusarium</taxon>
        <taxon>Fusarium decemcellulare species complex</taxon>
    </lineage>
</organism>
<evidence type="ECO:0000313" key="2">
    <source>
        <dbReference type="Proteomes" id="UP001148629"/>
    </source>
</evidence>
<keyword evidence="2" id="KW-1185">Reference proteome</keyword>